<dbReference type="Proteomes" id="UP000709466">
    <property type="component" value="Unassembled WGS sequence"/>
</dbReference>
<feature type="chain" id="PRO_5045696499" description="Lipoprotein" evidence="2">
    <location>
        <begin position="25"/>
        <end position="241"/>
    </location>
</feature>
<feature type="region of interest" description="Disordered" evidence="1">
    <location>
        <begin position="25"/>
        <end position="46"/>
    </location>
</feature>
<evidence type="ECO:0000313" key="4">
    <source>
        <dbReference type="Proteomes" id="UP000709466"/>
    </source>
</evidence>
<reference evidence="3 4" key="1">
    <citation type="submission" date="2020-03" db="EMBL/GenBank/DDBJ databases">
        <title>Bacterial isolates of synthetic phycosphere.</title>
        <authorList>
            <person name="Fu H."/>
            <person name="Moran M.A."/>
        </authorList>
    </citation>
    <scope>NUCLEOTIDE SEQUENCE [LARGE SCALE GENOMIC DNA]</scope>
    <source>
        <strain evidence="3 4">HF1</strain>
    </source>
</reference>
<evidence type="ECO:0000313" key="3">
    <source>
        <dbReference type="EMBL" id="NIY73462.1"/>
    </source>
</evidence>
<keyword evidence="4" id="KW-1185">Reference proteome</keyword>
<accession>A0ABX0VZD6</accession>
<keyword evidence="2" id="KW-0732">Signal</keyword>
<comment type="caution">
    <text evidence="3">The sequence shown here is derived from an EMBL/GenBank/DDBJ whole genome shotgun (WGS) entry which is preliminary data.</text>
</comment>
<feature type="signal peptide" evidence="2">
    <location>
        <begin position="1"/>
        <end position="24"/>
    </location>
</feature>
<evidence type="ECO:0000256" key="2">
    <source>
        <dbReference type="SAM" id="SignalP"/>
    </source>
</evidence>
<proteinExistence type="predicted"/>
<dbReference type="PROSITE" id="PS51257">
    <property type="entry name" value="PROKAR_LIPOPROTEIN"/>
    <property type="match status" value="1"/>
</dbReference>
<dbReference type="EMBL" id="JAATOP010000010">
    <property type="protein sequence ID" value="NIY73462.1"/>
    <property type="molecule type" value="Genomic_DNA"/>
</dbReference>
<dbReference type="RefSeq" id="WP_167638844.1">
    <property type="nucleotide sequence ID" value="NZ_JAATOP010000010.1"/>
</dbReference>
<evidence type="ECO:0008006" key="5">
    <source>
        <dbReference type="Google" id="ProtNLM"/>
    </source>
</evidence>
<name>A0ABX0VZD6_9RHOB</name>
<sequence length="241" mass="26666">MLETLRRTLGVLFALLLFACSEGAESPSDEGEISAKPPTLFPMPAPRPSRDVVLSVARLKDQFGPVETLADAELALRDALRSAGYHSFGSLRTPGGGFALLTPVEQIYSDGAIIDGPERWYEDFDRITCGSNFLSCILNGLFSLPVGYYRVLAIVVTDEELKINQNVQFSRDEIDRQLGAGRRDPDAALKDIAINKEHDVWFLVYEFRLDETDIETPIPVLPQIAIPAANHLVAVDFARFQ</sequence>
<organism evidence="3 4">
    <name type="scientific">Marivivens donghaensis</name>
    <dbReference type="NCBI Taxonomy" id="1699413"/>
    <lineage>
        <taxon>Bacteria</taxon>
        <taxon>Pseudomonadati</taxon>
        <taxon>Pseudomonadota</taxon>
        <taxon>Alphaproteobacteria</taxon>
        <taxon>Rhodobacterales</taxon>
        <taxon>Paracoccaceae</taxon>
        <taxon>Marivivens group</taxon>
        <taxon>Marivivens</taxon>
    </lineage>
</organism>
<evidence type="ECO:0000256" key="1">
    <source>
        <dbReference type="SAM" id="MobiDB-lite"/>
    </source>
</evidence>
<gene>
    <name evidence="3" type="ORF">HCZ30_13605</name>
</gene>
<protein>
    <recommendedName>
        <fullName evidence="5">Lipoprotein</fullName>
    </recommendedName>
</protein>